<evidence type="ECO:0000256" key="1">
    <source>
        <dbReference type="ARBA" id="ARBA00004459"/>
    </source>
</evidence>
<dbReference type="Pfam" id="PF03498">
    <property type="entry name" value="CDtoxinA"/>
    <property type="match status" value="1"/>
</dbReference>
<dbReference type="PROSITE" id="PS50231">
    <property type="entry name" value="RICIN_B_LECTIN"/>
    <property type="match status" value="1"/>
</dbReference>
<keyword evidence="11" id="KW-1185">Reference proteome</keyword>
<sequence length="190" mass="22164">MNKEKPNMALIFIILLTVRIHAEAHNINNVIPRSDNREHLSSRVLEESNQAVSLYNIGSGTLVYSSEYKQKEYLSADYAYNLNGGWKENANWKYIYNRNGTVSFKNRYSGLCLQYYGTEYQVIEDTCDPLLRTQQINLELVSSGGMLMRFNSNNECLYIHPGISHYYVYSDKCEEINFYHYWTIVPPLNN</sequence>
<evidence type="ECO:0000256" key="9">
    <source>
        <dbReference type="ARBA" id="ARBA00023288"/>
    </source>
</evidence>
<evidence type="ECO:0000256" key="3">
    <source>
        <dbReference type="ARBA" id="ARBA00022729"/>
    </source>
</evidence>
<dbReference type="Gene3D" id="2.80.10.50">
    <property type="match status" value="1"/>
</dbReference>
<dbReference type="Proteomes" id="UP000266744">
    <property type="component" value="Chromosome"/>
</dbReference>
<reference evidence="10 11" key="1">
    <citation type="journal article" date="2016" name="Toxins">
        <title>The Draft Genome Sequence of the Yersinia entomophaga Entomopathogenic Type Strain MH96T.</title>
        <authorList>
            <person name="Hurst M.R."/>
            <person name="Beattie A."/>
            <person name="Altermann E."/>
            <person name="Moraga R.M."/>
            <person name="Harper L.A."/>
            <person name="Calder J."/>
            <person name="Laugraud A."/>
        </authorList>
    </citation>
    <scope>NUCLEOTIDE SEQUENCE [LARGE SCALE GENOMIC DNA]</scope>
    <source>
        <strain evidence="10 11">MH96</strain>
    </source>
</reference>
<keyword evidence="6" id="KW-0472">Membrane</keyword>
<keyword evidence="5" id="KW-0843">Virulence</keyword>
<evidence type="ECO:0000313" key="11">
    <source>
        <dbReference type="Proteomes" id="UP000266744"/>
    </source>
</evidence>
<dbReference type="SUPFAM" id="SSF50370">
    <property type="entry name" value="Ricin B-like lectins"/>
    <property type="match status" value="1"/>
</dbReference>
<keyword evidence="8" id="KW-0998">Cell outer membrane</keyword>
<evidence type="ECO:0000256" key="8">
    <source>
        <dbReference type="ARBA" id="ARBA00023237"/>
    </source>
</evidence>
<evidence type="ECO:0000256" key="5">
    <source>
        <dbReference type="ARBA" id="ARBA00023026"/>
    </source>
</evidence>
<keyword evidence="9" id="KW-0449">Lipoprotein</keyword>
<keyword evidence="3" id="KW-0732">Signal</keyword>
<dbReference type="InterPro" id="IPR003558">
    <property type="entry name" value="CDtoxinA/C"/>
</dbReference>
<keyword evidence="4" id="KW-0430">Lectin</keyword>
<name>A0ABM6BR39_YERET</name>
<evidence type="ECO:0000313" key="10">
    <source>
        <dbReference type="EMBL" id="ANI31789.1"/>
    </source>
</evidence>
<dbReference type="EMBL" id="CP010029">
    <property type="protein sequence ID" value="ANI31789.1"/>
    <property type="molecule type" value="Genomic_DNA"/>
</dbReference>
<keyword evidence="2" id="KW-0800">Toxin</keyword>
<evidence type="ECO:0000256" key="4">
    <source>
        <dbReference type="ARBA" id="ARBA00022734"/>
    </source>
</evidence>
<evidence type="ECO:0000256" key="2">
    <source>
        <dbReference type="ARBA" id="ARBA00022656"/>
    </source>
</evidence>
<dbReference type="CDD" id="cd23414">
    <property type="entry name" value="beta-trefoil_Ricin_CdtA"/>
    <property type="match status" value="1"/>
</dbReference>
<dbReference type="RefSeq" id="WP_064517902.1">
    <property type="nucleotide sequence ID" value="NZ_CBCSBH010000068.1"/>
</dbReference>
<evidence type="ECO:0000256" key="6">
    <source>
        <dbReference type="ARBA" id="ARBA00023136"/>
    </source>
</evidence>
<keyword evidence="7" id="KW-0564">Palmitate</keyword>
<organism evidence="10 11">
    <name type="scientific">Yersinia entomophaga</name>
    <dbReference type="NCBI Taxonomy" id="935293"/>
    <lineage>
        <taxon>Bacteria</taxon>
        <taxon>Pseudomonadati</taxon>
        <taxon>Pseudomonadota</taxon>
        <taxon>Gammaproteobacteria</taxon>
        <taxon>Enterobacterales</taxon>
        <taxon>Yersiniaceae</taxon>
        <taxon>Yersinia</taxon>
    </lineage>
</organism>
<comment type="subcellular location">
    <subcellularLocation>
        <location evidence="1">Cell outer membrane</location>
        <topology evidence="1">Lipid-anchor</topology>
    </subcellularLocation>
</comment>
<protein>
    <recommendedName>
        <fullName evidence="12">Cytolethal distending toxin subunit A</fullName>
    </recommendedName>
</protein>
<gene>
    <name evidence="10" type="ORF">PL78_18440</name>
</gene>
<evidence type="ECO:0000256" key="7">
    <source>
        <dbReference type="ARBA" id="ARBA00023139"/>
    </source>
</evidence>
<evidence type="ECO:0008006" key="12">
    <source>
        <dbReference type="Google" id="ProtNLM"/>
    </source>
</evidence>
<dbReference type="InterPro" id="IPR035992">
    <property type="entry name" value="Ricin_B-like_lectins"/>
</dbReference>
<accession>A0ABM6BR39</accession>
<proteinExistence type="predicted"/>